<feature type="region of interest" description="Disordered" evidence="5">
    <location>
        <begin position="20"/>
        <end position="62"/>
    </location>
</feature>
<evidence type="ECO:0000313" key="6">
    <source>
        <dbReference type="EMBL" id="RKO92519.1"/>
    </source>
</evidence>
<organism evidence="6 7">
    <name type="scientific">Blyttiomyces helicus</name>
    <dbReference type="NCBI Taxonomy" id="388810"/>
    <lineage>
        <taxon>Eukaryota</taxon>
        <taxon>Fungi</taxon>
        <taxon>Fungi incertae sedis</taxon>
        <taxon>Chytridiomycota</taxon>
        <taxon>Chytridiomycota incertae sedis</taxon>
        <taxon>Chytridiomycetes</taxon>
        <taxon>Chytridiomycetes incertae sedis</taxon>
        <taxon>Blyttiomyces</taxon>
    </lineage>
</organism>
<dbReference type="PANTHER" id="PTHR12652:SF19">
    <property type="entry name" value="PEROXISOMAL BIOGENESIS FACTOR 11"/>
    <property type="match status" value="1"/>
</dbReference>
<dbReference type="EMBL" id="KZ994605">
    <property type="protein sequence ID" value="RKO92519.1"/>
    <property type="molecule type" value="Genomic_DNA"/>
</dbReference>
<dbReference type="Pfam" id="PF05648">
    <property type="entry name" value="PEX11"/>
    <property type="match status" value="1"/>
</dbReference>
<dbReference type="GO" id="GO:0005778">
    <property type="term" value="C:peroxisomal membrane"/>
    <property type="evidence" value="ECO:0007669"/>
    <property type="project" value="UniProtKB-SubCell"/>
</dbReference>
<keyword evidence="7" id="KW-1185">Reference proteome</keyword>
<feature type="compositionally biased region" description="Low complexity" evidence="5">
    <location>
        <begin position="36"/>
        <end position="58"/>
    </location>
</feature>
<dbReference type="GO" id="GO:0016559">
    <property type="term" value="P:peroxisome fission"/>
    <property type="evidence" value="ECO:0007669"/>
    <property type="project" value="InterPro"/>
</dbReference>
<evidence type="ECO:0000256" key="5">
    <source>
        <dbReference type="SAM" id="MobiDB-lite"/>
    </source>
</evidence>
<reference evidence="7" key="1">
    <citation type="journal article" date="2018" name="Nat. Microbiol.">
        <title>Leveraging single-cell genomics to expand the fungal tree of life.</title>
        <authorList>
            <person name="Ahrendt S.R."/>
            <person name="Quandt C.A."/>
            <person name="Ciobanu D."/>
            <person name="Clum A."/>
            <person name="Salamov A."/>
            <person name="Andreopoulos B."/>
            <person name="Cheng J.F."/>
            <person name="Woyke T."/>
            <person name="Pelin A."/>
            <person name="Henrissat B."/>
            <person name="Reynolds N.K."/>
            <person name="Benny G.L."/>
            <person name="Smith M.E."/>
            <person name="James T.Y."/>
            <person name="Grigoriev I.V."/>
        </authorList>
    </citation>
    <scope>NUCLEOTIDE SEQUENCE [LARGE SCALE GENOMIC DNA]</scope>
</reference>
<evidence type="ECO:0000256" key="3">
    <source>
        <dbReference type="ARBA" id="ARBA00023140"/>
    </source>
</evidence>
<feature type="compositionally biased region" description="Polar residues" evidence="5">
    <location>
        <begin position="22"/>
        <end position="35"/>
    </location>
</feature>
<dbReference type="PANTHER" id="PTHR12652">
    <property type="entry name" value="PEROXISOMAL BIOGENESIS FACTOR 11"/>
    <property type="match status" value="1"/>
</dbReference>
<protein>
    <submittedName>
        <fullName evidence="6">Peroxisomal biogenesis factor 11-domain-containing protein</fullName>
    </submittedName>
</protein>
<keyword evidence="2" id="KW-0472">Membrane</keyword>
<name>A0A4P9WI35_9FUNG</name>
<evidence type="ECO:0000256" key="1">
    <source>
        <dbReference type="ARBA" id="ARBA00022593"/>
    </source>
</evidence>
<gene>
    <name evidence="6" type="ORF">BDK51DRAFT_51219</name>
</gene>
<dbReference type="OrthoDB" id="411017at2759"/>
<evidence type="ECO:0000313" key="7">
    <source>
        <dbReference type="Proteomes" id="UP000269721"/>
    </source>
</evidence>
<evidence type="ECO:0000256" key="2">
    <source>
        <dbReference type="ARBA" id="ARBA00023136"/>
    </source>
</evidence>
<evidence type="ECO:0000256" key="4">
    <source>
        <dbReference type="ARBA" id="ARBA00046271"/>
    </source>
</evidence>
<comment type="subcellular location">
    <subcellularLocation>
        <location evidence="4">Peroxisome membrane</location>
    </subcellularLocation>
</comment>
<dbReference type="InterPro" id="IPR008733">
    <property type="entry name" value="PEX11"/>
</dbReference>
<keyword evidence="1" id="KW-0962">Peroxisome biogenesis</keyword>
<proteinExistence type="predicted"/>
<sequence length="313" mass="34291">MDVLSTATVLTSPASVAVGATGFQSPSPRTPTPTLASVASAPSAKSSTPVVPSAKSPSAPVPAPPSIAARISLKLLLQLLVIRRILLLTDGRDKLMKITQYSLKVILWARLLSKETHPVATPRAEKTVSHLSLTRKIIRLAQWTDQVSELKEILDEATAGETDIRTLRNFLGIFNSTLGLANGFADDIICYGKMGLIEKNSMWVKRATPLADQLWYVTILLDFYENRMSARDQARKIVKLKSLKDAPAKDLKKACDAAKMLNLNVVKLAADFTFCTIDVFFLEDRWGLSPGWQACTGLLSGSIGTYKLWKKHQ</sequence>
<keyword evidence="3" id="KW-0576">Peroxisome</keyword>
<dbReference type="Proteomes" id="UP000269721">
    <property type="component" value="Unassembled WGS sequence"/>
</dbReference>
<dbReference type="AlphaFoldDB" id="A0A4P9WI35"/>
<accession>A0A4P9WI35</accession>